<protein>
    <submittedName>
        <fullName evidence="1">Uncharacterized protein</fullName>
    </submittedName>
</protein>
<name>A0A374NIW1_9FIRM</name>
<sequence>MNDNILIEKIWYDTDFYEVQIIMNAEQIRCKINTYIIDEEVNALSQKILDYVKNDTGFYWEIGEEDSDSCPKIIIESFAKDISGHIVLNASCQLQSIEENAKCNYNCKFPIKTEVGLLYNFAKQLPKLNQQEVGICVHLSDYKNINIRPDNQLP</sequence>
<proteinExistence type="predicted"/>
<evidence type="ECO:0000313" key="2">
    <source>
        <dbReference type="Proteomes" id="UP000262524"/>
    </source>
</evidence>
<dbReference type="AlphaFoldDB" id="A0A374NIW1"/>
<evidence type="ECO:0000313" key="1">
    <source>
        <dbReference type="EMBL" id="RGI83643.1"/>
    </source>
</evidence>
<accession>A0A374NIW1</accession>
<dbReference type="Proteomes" id="UP000262524">
    <property type="component" value="Unassembled WGS sequence"/>
</dbReference>
<organism evidence="1 2">
    <name type="scientific">Anaerobutyricum hallii</name>
    <dbReference type="NCBI Taxonomy" id="39488"/>
    <lineage>
        <taxon>Bacteria</taxon>
        <taxon>Bacillati</taxon>
        <taxon>Bacillota</taxon>
        <taxon>Clostridia</taxon>
        <taxon>Lachnospirales</taxon>
        <taxon>Lachnospiraceae</taxon>
        <taxon>Anaerobutyricum</taxon>
    </lineage>
</organism>
<dbReference type="EMBL" id="QSOE01000093">
    <property type="protein sequence ID" value="RGI83643.1"/>
    <property type="molecule type" value="Genomic_DNA"/>
</dbReference>
<gene>
    <name evidence="1" type="ORF">DXD91_11805</name>
</gene>
<comment type="caution">
    <text evidence="1">The sequence shown here is derived from an EMBL/GenBank/DDBJ whole genome shotgun (WGS) entry which is preliminary data.</text>
</comment>
<dbReference type="RefSeq" id="WP_117983178.1">
    <property type="nucleotide sequence ID" value="NZ_QSOE01000093.1"/>
</dbReference>
<reference evidence="1 2" key="1">
    <citation type="submission" date="2018-08" db="EMBL/GenBank/DDBJ databases">
        <title>A genome reference for cultivated species of the human gut microbiota.</title>
        <authorList>
            <person name="Zou Y."/>
            <person name="Xue W."/>
            <person name="Luo G."/>
        </authorList>
    </citation>
    <scope>NUCLEOTIDE SEQUENCE [LARGE SCALE GENOMIC DNA]</scope>
    <source>
        <strain evidence="1 2">TM10-1AC</strain>
    </source>
</reference>